<comment type="caution">
    <text evidence="1">The sequence shown here is derived from an EMBL/GenBank/DDBJ whole genome shotgun (WGS) entry which is preliminary data.</text>
</comment>
<dbReference type="NCBIfam" id="TIGR00616">
    <property type="entry name" value="rect"/>
    <property type="match status" value="1"/>
</dbReference>
<accession>A0ABT7HSU5</accession>
<dbReference type="EMBL" id="JANURM010000033">
    <property type="protein sequence ID" value="MDL0089999.1"/>
    <property type="molecule type" value="Genomic_DNA"/>
</dbReference>
<proteinExistence type="predicted"/>
<gene>
    <name evidence="1" type="ORF">NYG85_11600</name>
</gene>
<dbReference type="InterPro" id="IPR018330">
    <property type="entry name" value="RecT_fam"/>
</dbReference>
<evidence type="ECO:0000313" key="1">
    <source>
        <dbReference type="EMBL" id="MDL0089999.1"/>
    </source>
</evidence>
<protein>
    <submittedName>
        <fullName evidence="1">Recombinase RecT</fullName>
    </submittedName>
</protein>
<dbReference type="Pfam" id="PF03837">
    <property type="entry name" value="RecT"/>
    <property type="match status" value="1"/>
</dbReference>
<reference evidence="1" key="1">
    <citation type="submission" date="2022-08" db="EMBL/GenBank/DDBJ databases">
        <authorList>
            <person name="Wang H."/>
        </authorList>
    </citation>
    <scope>NUCLEOTIDE SEQUENCE</scope>
    <source>
        <strain evidence="1">PS10</strain>
    </source>
</reference>
<organism evidence="1 2">
    <name type="scientific">Campylobacter gastrosuis</name>
    <dbReference type="NCBI Taxonomy" id="2974576"/>
    <lineage>
        <taxon>Bacteria</taxon>
        <taxon>Pseudomonadati</taxon>
        <taxon>Campylobacterota</taxon>
        <taxon>Epsilonproteobacteria</taxon>
        <taxon>Campylobacterales</taxon>
        <taxon>Campylobacteraceae</taxon>
        <taxon>Campylobacter</taxon>
    </lineage>
</organism>
<dbReference type="InterPro" id="IPR004590">
    <property type="entry name" value="ssDNA_annealing_RecT"/>
</dbReference>
<reference evidence="1" key="2">
    <citation type="journal article" date="2023" name="Microorganisms">
        <title>Isolation and Genomic Characteristics of Cat-Borne Campylobacter felis sp. nov. and Sheep-Borne Campylobacter ovis sp. nov.</title>
        <authorList>
            <person name="Wang H."/>
            <person name="Li Y."/>
            <person name="Gu Y."/>
            <person name="Zhou G."/>
            <person name="Chen X."/>
            <person name="Zhang X."/>
            <person name="Shao Z."/>
            <person name="Zhang J."/>
            <person name="Zhang M."/>
        </authorList>
    </citation>
    <scope>NUCLEOTIDE SEQUENCE</scope>
    <source>
        <strain evidence="1">PS10</strain>
    </source>
</reference>
<sequence>MQITQRENEARAIINAKMGQISTITAGDKAKASAFASAMINLANDANLAKCKVESVINTAMQIVQIGLHPNKLFGQAYVVPYGNTAQLQIGYKGLIALGMRNGWRFRAVAVYKCDTFNLEFNGLDDKIHFVPNYDERNDDDGAWVFNNLVGVIIYAKDSIDSVFSDFVSKKKLEKLRTASPNQKAGVLSGVWATWSEEMYKAKALKYVATRLPINDRLTEAVNMEDEPFRQNTQELQIKEQPKDLNQILKEQKSQKEPEILDYDATTGEVMTPNPYDLLQDELIRRGVSENSAENIVTRYNTEQVNAFLSDPSSIDSLAEN</sequence>
<evidence type="ECO:0000313" key="2">
    <source>
        <dbReference type="Proteomes" id="UP001173801"/>
    </source>
</evidence>
<dbReference type="Proteomes" id="UP001173801">
    <property type="component" value="Unassembled WGS sequence"/>
</dbReference>
<name>A0ABT7HSU5_9BACT</name>
<dbReference type="RefSeq" id="WP_284938796.1">
    <property type="nucleotide sequence ID" value="NZ_JANURM010000033.1"/>
</dbReference>
<keyword evidence="2" id="KW-1185">Reference proteome</keyword>